<dbReference type="HOGENOM" id="CLU_159215_0_0_6"/>
<reference evidence="2" key="1">
    <citation type="submission" date="2013-07" db="EMBL/GenBank/DDBJ databases">
        <title>Sub-species coevolution in mutualistic symbiosis.</title>
        <authorList>
            <person name="Murfin K."/>
            <person name="Klassen J."/>
            <person name="Lee M."/>
            <person name="Forst S."/>
            <person name="Stock P."/>
            <person name="Goodrich-Blair H."/>
        </authorList>
    </citation>
    <scope>NUCLEOTIDE SEQUENCE [LARGE SCALE GENOMIC DNA]</scope>
    <source>
        <strain evidence="2">Feltiae Moldova</strain>
    </source>
</reference>
<keyword evidence="1" id="KW-0472">Membrane</keyword>
<feature type="transmembrane region" description="Helical" evidence="1">
    <location>
        <begin position="85"/>
        <end position="104"/>
    </location>
</feature>
<evidence type="ECO:0000313" key="2">
    <source>
        <dbReference type="EMBL" id="CDH02416.1"/>
    </source>
</evidence>
<feature type="transmembrane region" description="Helical" evidence="1">
    <location>
        <begin position="54"/>
        <end position="73"/>
    </location>
</feature>
<dbReference type="AlphaFoldDB" id="A0A077NXN1"/>
<keyword evidence="1" id="KW-0812">Transmembrane</keyword>
<evidence type="ECO:0000313" key="3">
    <source>
        <dbReference type="Proteomes" id="UP000028487"/>
    </source>
</evidence>
<accession>A0A077NXN1</accession>
<protein>
    <submittedName>
        <fullName evidence="2">Putative exported protein</fullName>
    </submittedName>
</protein>
<dbReference type="RefSeq" id="WP_196244183.1">
    <property type="nucleotide sequence ID" value="NZ_CAWLWD010000224.1"/>
</dbReference>
<dbReference type="EMBL" id="CBSV010000184">
    <property type="protein sequence ID" value="CDH02416.1"/>
    <property type="molecule type" value="Genomic_DNA"/>
</dbReference>
<evidence type="ECO:0000256" key="1">
    <source>
        <dbReference type="SAM" id="Phobius"/>
    </source>
</evidence>
<gene>
    <name evidence="2" type="ORF">XBFM1_2640002</name>
</gene>
<sequence>MMAEKRSGLRKGVVLSLVIALVMVITVATGWGGLHQAENITRLHRWMTATGKFWLVWRLCLYAVLGWSCRKIWQRVKHQTEHHATLIRMIVVSLLFILLCEYALSGHIEGTR</sequence>
<dbReference type="Proteomes" id="UP000028487">
    <property type="component" value="Unassembled WGS sequence"/>
</dbReference>
<keyword evidence="1" id="KW-1133">Transmembrane helix</keyword>
<comment type="caution">
    <text evidence="2">The sequence shown here is derived from an EMBL/GenBank/DDBJ whole genome shotgun (WGS) entry which is preliminary data.</text>
</comment>
<feature type="transmembrane region" description="Helical" evidence="1">
    <location>
        <begin position="12"/>
        <end position="34"/>
    </location>
</feature>
<organism evidence="2 3">
    <name type="scientific">Xenorhabdus bovienii str. feltiae Moldova</name>
    <dbReference type="NCBI Taxonomy" id="1398200"/>
    <lineage>
        <taxon>Bacteria</taxon>
        <taxon>Pseudomonadati</taxon>
        <taxon>Pseudomonadota</taxon>
        <taxon>Gammaproteobacteria</taxon>
        <taxon>Enterobacterales</taxon>
        <taxon>Morganellaceae</taxon>
        <taxon>Xenorhabdus</taxon>
    </lineage>
</organism>
<proteinExistence type="predicted"/>
<name>A0A077NXN1_XENBV</name>